<dbReference type="Ensembl" id="ENSMMDT00005045363.1">
    <property type="protein sequence ID" value="ENSMMDP00005044477.1"/>
    <property type="gene ID" value="ENSMMDG00005020417.1"/>
</dbReference>
<feature type="region of interest" description="Disordered" evidence="11">
    <location>
        <begin position="1"/>
        <end position="52"/>
    </location>
</feature>
<feature type="region of interest" description="Disordered" evidence="11">
    <location>
        <begin position="69"/>
        <end position="115"/>
    </location>
</feature>
<reference evidence="12" key="2">
    <citation type="submission" date="2025-08" db="UniProtKB">
        <authorList>
            <consortium name="Ensembl"/>
        </authorList>
    </citation>
    <scope>IDENTIFICATION</scope>
</reference>
<reference evidence="12" key="1">
    <citation type="submission" date="2019-06" db="EMBL/GenBank/DDBJ databases">
        <authorList>
            <consortium name="Wellcome Sanger Institute Data Sharing"/>
        </authorList>
    </citation>
    <scope>NUCLEOTIDE SEQUENCE [LARGE SCALE GENOMIC DNA]</scope>
</reference>
<keyword evidence="4" id="KW-0690">Ribosome biogenesis</keyword>
<evidence type="ECO:0000256" key="10">
    <source>
        <dbReference type="ARBA" id="ARBA00063185"/>
    </source>
</evidence>
<comment type="similarity">
    <text evidence="2">Belongs to the NAF1 family.</text>
</comment>
<dbReference type="Proteomes" id="UP000472263">
    <property type="component" value="Chromosome 1"/>
</dbReference>
<feature type="compositionally biased region" description="Acidic residues" evidence="11">
    <location>
        <begin position="73"/>
        <end position="84"/>
    </location>
</feature>
<dbReference type="GO" id="GO:0000493">
    <property type="term" value="P:box H/ACA snoRNP assembly"/>
    <property type="evidence" value="ECO:0007669"/>
    <property type="project" value="InterPro"/>
</dbReference>
<feature type="compositionally biased region" description="Basic and acidic residues" evidence="11">
    <location>
        <begin position="42"/>
        <end position="52"/>
    </location>
</feature>
<feature type="region of interest" description="Disordered" evidence="11">
    <location>
        <begin position="246"/>
        <end position="429"/>
    </location>
</feature>
<dbReference type="PANTHER" id="PTHR31633:SF1">
    <property type="entry name" value="H_ACA RIBONUCLEOPROTEIN COMPLEX NON-CORE SUBUNIT NAF1"/>
    <property type="match status" value="1"/>
</dbReference>
<dbReference type="InParanoid" id="A0A667ZUB4"/>
<feature type="compositionally biased region" description="Basic residues" evidence="11">
    <location>
        <begin position="321"/>
        <end position="354"/>
    </location>
</feature>
<feature type="compositionally biased region" description="Low complexity" evidence="11">
    <location>
        <begin position="85"/>
        <end position="96"/>
    </location>
</feature>
<dbReference type="GO" id="GO:0003723">
    <property type="term" value="F:RNA binding"/>
    <property type="evidence" value="ECO:0007669"/>
    <property type="project" value="UniProtKB-KW"/>
</dbReference>
<evidence type="ECO:0000256" key="4">
    <source>
        <dbReference type="ARBA" id="ARBA00022517"/>
    </source>
</evidence>
<dbReference type="AlphaFoldDB" id="A0A667ZUB4"/>
<keyword evidence="13" id="KW-1185">Reference proteome</keyword>
<evidence type="ECO:0000256" key="3">
    <source>
        <dbReference type="ARBA" id="ARBA00021438"/>
    </source>
</evidence>
<evidence type="ECO:0000313" key="12">
    <source>
        <dbReference type="Ensembl" id="ENSMMDP00005044477.1"/>
    </source>
</evidence>
<keyword evidence="7" id="KW-0694">RNA-binding</keyword>
<dbReference type="FunFam" id="2.40.10.230:FF:000002">
    <property type="entry name" value="H/ACA ribonucleoprotein complex non-core subunit NAF1"/>
    <property type="match status" value="1"/>
</dbReference>
<dbReference type="Gene3D" id="2.40.10.230">
    <property type="entry name" value="Probable tRNA pseudouridine synthase domain"/>
    <property type="match status" value="1"/>
</dbReference>
<dbReference type="SUPFAM" id="SSF50447">
    <property type="entry name" value="Translation proteins"/>
    <property type="match status" value="1"/>
</dbReference>
<dbReference type="RefSeq" id="XP_029909123.1">
    <property type="nucleotide sequence ID" value="XM_030053263.1"/>
</dbReference>
<dbReference type="GO" id="GO:0001522">
    <property type="term" value="P:pseudouridine synthesis"/>
    <property type="evidence" value="ECO:0007669"/>
    <property type="project" value="InterPro"/>
</dbReference>
<keyword evidence="6" id="KW-0597">Phosphoprotein</keyword>
<feature type="compositionally biased region" description="Polar residues" evidence="11">
    <location>
        <begin position="24"/>
        <end position="38"/>
    </location>
</feature>
<evidence type="ECO:0000313" key="13">
    <source>
        <dbReference type="Proteomes" id="UP000472263"/>
    </source>
</evidence>
<evidence type="ECO:0000256" key="6">
    <source>
        <dbReference type="ARBA" id="ARBA00022553"/>
    </source>
</evidence>
<dbReference type="GeneID" id="115360305"/>
<dbReference type="GO" id="GO:0043489">
    <property type="term" value="P:RNA stabilization"/>
    <property type="evidence" value="ECO:0007669"/>
    <property type="project" value="UniProtKB-ARBA"/>
</dbReference>
<proteinExistence type="inferred from homology"/>
<evidence type="ECO:0000256" key="1">
    <source>
        <dbReference type="ARBA" id="ARBA00004123"/>
    </source>
</evidence>
<evidence type="ECO:0000256" key="11">
    <source>
        <dbReference type="SAM" id="MobiDB-lite"/>
    </source>
</evidence>
<comment type="subunit">
    <text evidence="10">During assembly of the complex, component of the small nucleolar ribonucleoprotein particles containing H/ACA-type snoRNAs (H/ACA snoRNPs) which contains NOLA2/NHP2, NOLA3/NOP10, NAF1 and DKC1/NOLA4. Interacts directly with DKC1/NOLA4.</text>
</comment>
<keyword evidence="8" id="KW-0539">Nucleus</keyword>
<dbReference type="GO" id="GO:0006364">
    <property type="term" value="P:rRNA processing"/>
    <property type="evidence" value="ECO:0007669"/>
    <property type="project" value="UniProtKB-KW"/>
</dbReference>
<dbReference type="RefSeq" id="XP_029909041.1">
    <property type="nucleotide sequence ID" value="XM_030053181.1"/>
</dbReference>
<dbReference type="InterPro" id="IPR038664">
    <property type="entry name" value="Gar1/Naf1_Cbf5-bd_sf"/>
</dbReference>
<dbReference type="InterPro" id="IPR009000">
    <property type="entry name" value="Transl_B-barrel_sf"/>
</dbReference>
<dbReference type="OrthoDB" id="21550at2759"/>
<keyword evidence="5" id="KW-0698">rRNA processing</keyword>
<dbReference type="GeneTree" id="ENSGT00390000004697"/>
<gene>
    <name evidence="12" type="primary">LOC115360305</name>
</gene>
<feature type="compositionally biased region" description="Pro residues" evidence="11">
    <location>
        <begin position="357"/>
        <end position="429"/>
    </location>
</feature>
<dbReference type="GO" id="GO:0005634">
    <property type="term" value="C:nucleus"/>
    <property type="evidence" value="ECO:0007669"/>
    <property type="project" value="UniProtKB-SubCell"/>
</dbReference>
<evidence type="ECO:0000256" key="5">
    <source>
        <dbReference type="ARBA" id="ARBA00022552"/>
    </source>
</evidence>
<dbReference type="InterPro" id="IPR040309">
    <property type="entry name" value="Naf1"/>
</dbReference>
<dbReference type="PRINTS" id="PR01217">
    <property type="entry name" value="PRICHEXTENSN"/>
</dbReference>
<feature type="compositionally biased region" description="Basic residues" evidence="11">
    <location>
        <begin position="271"/>
        <end position="282"/>
    </location>
</feature>
<comment type="function">
    <text evidence="9">RNA-binding protein required for the maturation of box H/ACA snoRNPs complex and ribosome biogenesis. During assembly of the H/ACA snoRNPs complex, it associates with the complex and disappears during maturation of the complex and is replaced by NOLA1/GAR1 to yield mature H/ACA snoRNPs complex. Probably competes with NOLA1/GAR1 for binding with DKC1/NOLA4.</text>
</comment>
<sequence>MDDKLSEENGLSALTAEEEEMEVTLTQQTEGHTVSHGNAHTPDTHTHQEAEKADACTLSAVRTLCVESVCKEESEEDSSEDSDSDSSTSSSSSSSSPCVPVLAEEEEDDEGFSQPAPVKTRDEILLEELPEVEEVCVALPEDAQLQPVGTVSSILQQLVIIQSLKDTPPLTDDSIIFSSSRLALGKVFEVFGPVACPLYVLRFNSAEQISNKGLAVGQTVFYTPHIKEYTGYVLTQQLIQLKGSDASWKNDQEPPPEALDYSDDEQEQEAKKKKKQNAKKKRDSNITDTPAEITHSALQQRPHDIRGFPPRHTGAPFRHQDPRHKHTPFQHRQAPPRHTHTPPRHTHTTPRHTHIPPMYPPPPCPYPPPPPPHAFAPPNFPHYPPPPLPPPPSFCHPSFSSPPWPPHSIPAPLPFSNLPPPPPPPPPPQ</sequence>
<accession>A0A667ZUB4</accession>
<evidence type="ECO:0000256" key="9">
    <source>
        <dbReference type="ARBA" id="ARBA00057529"/>
    </source>
</evidence>
<evidence type="ECO:0000256" key="7">
    <source>
        <dbReference type="ARBA" id="ARBA00022884"/>
    </source>
</evidence>
<dbReference type="PANTHER" id="PTHR31633">
    <property type="entry name" value="H/ACA RIBONUCLEOPROTEIN COMPLEX NON-CORE SUBUNIT NAF1"/>
    <property type="match status" value="1"/>
</dbReference>
<comment type="subcellular location">
    <subcellularLocation>
        <location evidence="1">Nucleus</location>
    </subcellularLocation>
</comment>
<dbReference type="Pfam" id="PF04410">
    <property type="entry name" value="Gar1"/>
    <property type="match status" value="1"/>
</dbReference>
<evidence type="ECO:0000256" key="2">
    <source>
        <dbReference type="ARBA" id="ARBA00009801"/>
    </source>
</evidence>
<evidence type="ECO:0000256" key="8">
    <source>
        <dbReference type="ARBA" id="ARBA00023242"/>
    </source>
</evidence>
<dbReference type="InterPro" id="IPR007504">
    <property type="entry name" value="H/ACA_rnp_Gar1/Naf1"/>
</dbReference>
<dbReference type="GO" id="GO:0005732">
    <property type="term" value="C:sno(s)RNA-containing ribonucleoprotein complex"/>
    <property type="evidence" value="ECO:0007669"/>
    <property type="project" value="InterPro"/>
</dbReference>
<reference evidence="12" key="3">
    <citation type="submission" date="2025-09" db="UniProtKB">
        <authorList>
            <consortium name="Ensembl"/>
        </authorList>
    </citation>
    <scope>IDENTIFICATION</scope>
</reference>
<protein>
    <recommendedName>
        <fullName evidence="3">H/ACA ribonucleoprotein complex non-core subunit NAF1</fullName>
    </recommendedName>
</protein>
<organism evidence="12 13">
    <name type="scientific">Myripristis murdjan</name>
    <name type="common">pinecone soldierfish</name>
    <dbReference type="NCBI Taxonomy" id="586833"/>
    <lineage>
        <taxon>Eukaryota</taxon>
        <taxon>Metazoa</taxon>
        <taxon>Chordata</taxon>
        <taxon>Craniata</taxon>
        <taxon>Vertebrata</taxon>
        <taxon>Euteleostomi</taxon>
        <taxon>Actinopterygii</taxon>
        <taxon>Neopterygii</taxon>
        <taxon>Teleostei</taxon>
        <taxon>Neoteleostei</taxon>
        <taxon>Acanthomorphata</taxon>
        <taxon>Holocentriformes</taxon>
        <taxon>Holocentridae</taxon>
        <taxon>Myripristis</taxon>
    </lineage>
</organism>
<name>A0A667ZUB4_9TELE</name>